<evidence type="ECO:0000313" key="3">
    <source>
        <dbReference type="EMBL" id="URZ11930.1"/>
    </source>
</evidence>
<keyword evidence="4" id="KW-1185">Reference proteome</keyword>
<dbReference type="AlphaFoldDB" id="A0A1S8LBY7"/>
<dbReference type="KEGG" id="crw:CROST_026470"/>
<protein>
    <submittedName>
        <fullName evidence="3">Sensory transducer protein YfmS</fullName>
    </submittedName>
</protein>
<organism evidence="3 4">
    <name type="scientific">Clostridium felsineum</name>
    <dbReference type="NCBI Taxonomy" id="36839"/>
    <lineage>
        <taxon>Bacteria</taxon>
        <taxon>Bacillati</taxon>
        <taxon>Bacillota</taxon>
        <taxon>Clostridia</taxon>
        <taxon>Eubacteriales</taxon>
        <taxon>Clostridiaceae</taxon>
        <taxon>Clostridium</taxon>
    </lineage>
</organism>
<dbReference type="InterPro" id="IPR004090">
    <property type="entry name" value="Chemotax_Me-accpt_rcpt"/>
</dbReference>
<dbReference type="PANTHER" id="PTHR32089:SF112">
    <property type="entry name" value="LYSOZYME-LIKE PROTEIN-RELATED"/>
    <property type="match status" value="1"/>
</dbReference>
<sequence length="279" mass="30513">MRDKDVTPEKLAEAFSIVMPYLSIFFDKELAVGITDREKYIGVFSDDNMQIKATENDSIPQGGAVYDALVSGEKIIKKVPKEVYGLYFKSYAVPIKDDSNKVKGVVVVGKNLEKSIKIYDLSKKLAEAIGQITDVIGNLTLGVQELVKLNDSTGNLVNGAIDTAKNTDDIINFVQSISKQTNLLGINAAIESARAGEVGKGFNVVAQEIRKLSNSSTESLGKIDSVLKEISKSVNSIHDDTKKTREFFEEQVAAFEQVNASIQELNSTSQILKDLAERV</sequence>
<dbReference type="RefSeq" id="WP_077832960.1">
    <property type="nucleotide sequence ID" value="NZ_CP096983.1"/>
</dbReference>
<proteinExistence type="inferred from homology"/>
<dbReference type="STRING" id="84029.CROST_13120"/>
<keyword evidence="1" id="KW-0807">Transducer</keyword>
<comment type="similarity">
    <text evidence="2">Belongs to the methyl-accepting chemotaxis (MCP) protein family.</text>
</comment>
<dbReference type="InterPro" id="IPR029151">
    <property type="entry name" value="Sensor-like_sf"/>
</dbReference>
<dbReference type="Gene3D" id="1.10.287.950">
    <property type="entry name" value="Methyl-accepting chemotaxis protein"/>
    <property type="match status" value="1"/>
</dbReference>
<dbReference type="SUPFAM" id="SSF58104">
    <property type="entry name" value="Methyl-accepting chemotaxis protein (MCP) signaling domain"/>
    <property type="match status" value="1"/>
</dbReference>
<dbReference type="SUPFAM" id="SSF103190">
    <property type="entry name" value="Sensory domain-like"/>
    <property type="match status" value="1"/>
</dbReference>
<dbReference type="PRINTS" id="PR00260">
    <property type="entry name" value="CHEMTRNSDUCR"/>
</dbReference>
<dbReference type="SMART" id="SM00283">
    <property type="entry name" value="MA"/>
    <property type="match status" value="1"/>
</dbReference>
<accession>A0A1S8LBY7</accession>
<gene>
    <name evidence="3" type="primary">yfmS_3</name>
    <name evidence="3" type="ORF">CROST_026470</name>
</gene>
<dbReference type="GO" id="GO:0006935">
    <property type="term" value="P:chemotaxis"/>
    <property type="evidence" value="ECO:0007669"/>
    <property type="project" value="InterPro"/>
</dbReference>
<dbReference type="GO" id="GO:0007165">
    <property type="term" value="P:signal transduction"/>
    <property type="evidence" value="ECO:0007669"/>
    <property type="project" value="UniProtKB-KW"/>
</dbReference>
<name>A0A1S8LBY7_9CLOT</name>
<evidence type="ECO:0000313" key="4">
    <source>
        <dbReference type="Proteomes" id="UP000190951"/>
    </source>
</evidence>
<dbReference type="PROSITE" id="PS50111">
    <property type="entry name" value="CHEMOTAXIS_TRANSDUC_2"/>
    <property type="match status" value="1"/>
</dbReference>
<evidence type="ECO:0000256" key="2">
    <source>
        <dbReference type="ARBA" id="ARBA00029447"/>
    </source>
</evidence>
<dbReference type="PANTHER" id="PTHR32089">
    <property type="entry name" value="METHYL-ACCEPTING CHEMOTAXIS PROTEIN MCPB"/>
    <property type="match status" value="1"/>
</dbReference>
<evidence type="ECO:0000256" key="1">
    <source>
        <dbReference type="ARBA" id="ARBA00023224"/>
    </source>
</evidence>
<dbReference type="Proteomes" id="UP000190951">
    <property type="component" value="Chromosome"/>
</dbReference>
<dbReference type="EMBL" id="CP096983">
    <property type="protein sequence ID" value="URZ11930.1"/>
    <property type="molecule type" value="Genomic_DNA"/>
</dbReference>
<reference evidence="3 4" key="1">
    <citation type="submission" date="2022-04" db="EMBL/GenBank/DDBJ databases">
        <title>Genome sequence of C. roseum typestrain.</title>
        <authorList>
            <person name="Poehlein A."/>
            <person name="Schoch T."/>
            <person name="Duerre P."/>
            <person name="Daniel R."/>
        </authorList>
    </citation>
    <scope>NUCLEOTIDE SEQUENCE [LARGE SCALE GENOMIC DNA]</scope>
    <source>
        <strain evidence="3 4">DSM 7320</strain>
    </source>
</reference>
<dbReference type="GO" id="GO:0004888">
    <property type="term" value="F:transmembrane signaling receptor activity"/>
    <property type="evidence" value="ECO:0007669"/>
    <property type="project" value="InterPro"/>
</dbReference>
<dbReference type="Pfam" id="PF00015">
    <property type="entry name" value="MCPsignal"/>
    <property type="match status" value="1"/>
</dbReference>
<dbReference type="InterPro" id="IPR004089">
    <property type="entry name" value="MCPsignal_dom"/>
</dbReference>
<dbReference type="GO" id="GO:0016020">
    <property type="term" value="C:membrane"/>
    <property type="evidence" value="ECO:0007669"/>
    <property type="project" value="InterPro"/>
</dbReference>